<gene>
    <name evidence="6" type="ORF">JKP88DRAFT_129977</name>
</gene>
<feature type="domain" description="PHD-type" evidence="5">
    <location>
        <begin position="8"/>
        <end position="51"/>
    </location>
</feature>
<evidence type="ECO:0000256" key="1">
    <source>
        <dbReference type="ARBA" id="ARBA00022723"/>
    </source>
</evidence>
<dbReference type="GO" id="GO:0008270">
    <property type="term" value="F:zinc ion binding"/>
    <property type="evidence" value="ECO:0007669"/>
    <property type="project" value="UniProtKB-KW"/>
</dbReference>
<evidence type="ECO:0000256" key="4">
    <source>
        <dbReference type="PROSITE-ProRule" id="PRU00146"/>
    </source>
</evidence>
<dbReference type="InterPro" id="IPR019787">
    <property type="entry name" value="Znf_PHD-finger"/>
</dbReference>
<feature type="non-terminal residue" evidence="6">
    <location>
        <position position="51"/>
    </location>
</feature>
<reference evidence="6" key="1">
    <citation type="submission" date="2021-02" db="EMBL/GenBank/DDBJ databases">
        <title>First Annotated Genome of the Yellow-green Alga Tribonema minus.</title>
        <authorList>
            <person name="Mahan K.M."/>
        </authorList>
    </citation>
    <scope>NUCLEOTIDE SEQUENCE</scope>
    <source>
        <strain evidence="6">UTEX B ZZ1240</strain>
    </source>
</reference>
<keyword evidence="2 4" id="KW-0863">Zinc-finger</keyword>
<evidence type="ECO:0000256" key="3">
    <source>
        <dbReference type="ARBA" id="ARBA00022833"/>
    </source>
</evidence>
<evidence type="ECO:0000313" key="6">
    <source>
        <dbReference type="EMBL" id="KAG5190580.1"/>
    </source>
</evidence>
<keyword evidence="7" id="KW-1185">Reference proteome</keyword>
<dbReference type="OrthoDB" id="336088at2759"/>
<evidence type="ECO:0000259" key="5">
    <source>
        <dbReference type="PROSITE" id="PS50016"/>
    </source>
</evidence>
<keyword evidence="1" id="KW-0479">Metal-binding</keyword>
<feature type="non-terminal residue" evidence="6">
    <location>
        <position position="1"/>
    </location>
</feature>
<dbReference type="PROSITE" id="PS50016">
    <property type="entry name" value="ZF_PHD_2"/>
    <property type="match status" value="1"/>
</dbReference>
<dbReference type="Pfam" id="PF00628">
    <property type="entry name" value="PHD"/>
    <property type="match status" value="1"/>
</dbReference>
<organism evidence="6 7">
    <name type="scientific">Tribonema minus</name>
    <dbReference type="NCBI Taxonomy" id="303371"/>
    <lineage>
        <taxon>Eukaryota</taxon>
        <taxon>Sar</taxon>
        <taxon>Stramenopiles</taxon>
        <taxon>Ochrophyta</taxon>
        <taxon>PX clade</taxon>
        <taxon>Xanthophyceae</taxon>
        <taxon>Tribonematales</taxon>
        <taxon>Tribonemataceae</taxon>
        <taxon>Tribonema</taxon>
    </lineage>
</organism>
<proteinExistence type="predicted"/>
<protein>
    <recommendedName>
        <fullName evidence="5">PHD-type domain-containing protein</fullName>
    </recommendedName>
</protein>
<evidence type="ECO:0000313" key="7">
    <source>
        <dbReference type="Proteomes" id="UP000664859"/>
    </source>
</evidence>
<dbReference type="AlphaFoldDB" id="A0A835ZFY5"/>
<dbReference type="InterPro" id="IPR011011">
    <property type="entry name" value="Znf_FYVE_PHD"/>
</dbReference>
<dbReference type="Proteomes" id="UP000664859">
    <property type="component" value="Unassembled WGS sequence"/>
</dbReference>
<dbReference type="PROSITE" id="PS01359">
    <property type="entry name" value="ZF_PHD_1"/>
    <property type="match status" value="1"/>
</dbReference>
<dbReference type="EMBL" id="JAFCMP010000032">
    <property type="protein sequence ID" value="KAG5190580.1"/>
    <property type="molecule type" value="Genomic_DNA"/>
</dbReference>
<sequence>NVDADGVVFACVLCNRGGTLVCCEHCPRAYHARCVGGRHGTEVADWACFEC</sequence>
<dbReference type="InterPro" id="IPR013083">
    <property type="entry name" value="Znf_RING/FYVE/PHD"/>
</dbReference>
<accession>A0A835ZFY5</accession>
<dbReference type="Gene3D" id="3.30.40.10">
    <property type="entry name" value="Zinc/RING finger domain, C3HC4 (zinc finger)"/>
    <property type="match status" value="1"/>
</dbReference>
<comment type="caution">
    <text evidence="6">The sequence shown here is derived from an EMBL/GenBank/DDBJ whole genome shotgun (WGS) entry which is preliminary data.</text>
</comment>
<evidence type="ECO:0000256" key="2">
    <source>
        <dbReference type="ARBA" id="ARBA00022771"/>
    </source>
</evidence>
<dbReference type="SUPFAM" id="SSF57903">
    <property type="entry name" value="FYVE/PHD zinc finger"/>
    <property type="match status" value="1"/>
</dbReference>
<dbReference type="InterPro" id="IPR019786">
    <property type="entry name" value="Zinc_finger_PHD-type_CS"/>
</dbReference>
<name>A0A835ZFY5_9STRA</name>
<keyword evidence="3" id="KW-0862">Zinc</keyword>